<dbReference type="AlphaFoldDB" id="A0A0F4GGV8"/>
<dbReference type="InterPro" id="IPR016024">
    <property type="entry name" value="ARM-type_fold"/>
</dbReference>
<keyword evidence="1" id="KW-0143">Chaperone</keyword>
<dbReference type="PROSITE" id="PS50077">
    <property type="entry name" value="HEAT_REPEAT"/>
    <property type="match status" value="1"/>
</dbReference>
<dbReference type="Gene3D" id="1.25.10.10">
    <property type="entry name" value="Leucine-rich Repeat Variant"/>
    <property type="match status" value="1"/>
</dbReference>
<evidence type="ECO:0000256" key="1">
    <source>
        <dbReference type="ARBA" id="ARBA00023186"/>
    </source>
</evidence>
<accession>A0A0F4GGV8</accession>
<protein>
    <submittedName>
        <fullName evidence="5">Beta-tubulin cofactor d like protein</fullName>
    </submittedName>
</protein>
<evidence type="ECO:0000313" key="6">
    <source>
        <dbReference type="Proteomes" id="UP000033647"/>
    </source>
</evidence>
<dbReference type="Pfam" id="PF12612">
    <property type="entry name" value="TFCD_C"/>
    <property type="match status" value="1"/>
</dbReference>
<dbReference type="InterPro" id="IPR033162">
    <property type="entry name" value="TBCD"/>
</dbReference>
<evidence type="ECO:0000256" key="2">
    <source>
        <dbReference type="PROSITE-ProRule" id="PRU00103"/>
    </source>
</evidence>
<dbReference type="GO" id="GO:0048487">
    <property type="term" value="F:beta-tubulin binding"/>
    <property type="evidence" value="ECO:0007669"/>
    <property type="project" value="InterPro"/>
</dbReference>
<organism evidence="5 6">
    <name type="scientific">Zymoseptoria brevis</name>
    <dbReference type="NCBI Taxonomy" id="1047168"/>
    <lineage>
        <taxon>Eukaryota</taxon>
        <taxon>Fungi</taxon>
        <taxon>Dikarya</taxon>
        <taxon>Ascomycota</taxon>
        <taxon>Pezizomycotina</taxon>
        <taxon>Dothideomycetes</taxon>
        <taxon>Dothideomycetidae</taxon>
        <taxon>Mycosphaerellales</taxon>
        <taxon>Mycosphaerellaceae</taxon>
        <taxon>Zymoseptoria</taxon>
    </lineage>
</organism>
<dbReference type="InterPro" id="IPR058033">
    <property type="entry name" value="ARM_TBCD_2nd"/>
</dbReference>
<dbReference type="InterPro" id="IPR022577">
    <property type="entry name" value="TBCD_C"/>
</dbReference>
<dbReference type="GO" id="GO:0005096">
    <property type="term" value="F:GTPase activator activity"/>
    <property type="evidence" value="ECO:0007669"/>
    <property type="project" value="InterPro"/>
</dbReference>
<dbReference type="STRING" id="1047168.A0A0F4GGV8"/>
<reference evidence="5 6" key="1">
    <citation type="submission" date="2015-03" db="EMBL/GenBank/DDBJ databases">
        <title>RNA-seq based gene annotation and comparative genomics of four Zymoseptoria species reveal species-specific pathogenicity related genes and transposable element activity.</title>
        <authorList>
            <person name="Grandaubert J."/>
            <person name="Bhattacharyya A."/>
            <person name="Stukenbrock E.H."/>
        </authorList>
    </citation>
    <scope>NUCLEOTIDE SEQUENCE [LARGE SCALE GENOMIC DNA]</scope>
    <source>
        <strain evidence="5 6">Zb18110</strain>
    </source>
</reference>
<proteinExistence type="predicted"/>
<comment type="caution">
    <text evidence="5">The sequence shown here is derived from an EMBL/GenBank/DDBJ whole genome shotgun (WGS) entry which is preliminary data.</text>
</comment>
<sequence length="1166" mass="127651">MEPQEDDDDLKLAKASAGLLNDLERDLPRVLWKASKSGPGSRKAHTRVRKRDLQRITSYVEPFQGEPQLLDAKLKTILPPIVDAYLEFLPSKKSSADTQTDHLDFQTAVCALLYTLCKVRGQKIIAGFLNNEPRFLEPILEAVERCTFDINDREVQWQVPYVLLLWLSHLLLTPFDLQSISTSAGPATSTDNDSALLQGLPPLISRILRVGLHHLRMPTKAQDAAAAMLVRLSTRPDVQKVGLADRLVNDRLPKLESKATDMPNMYEMLGSLRFVAGVASSAELSHLIPSIYRTCEKTFDESDESTLSSNAVAKKVIVKIFRNVAILSLRSVATQGPLLSFLQTTSVLENVIDYLLRSLGDKDTPVRYAAAKAMSLIVLELEPEMAHEVIQAILDTFKEDMPKTIQAADFSTANPLKWHGLTLALAHTLFKRSASPAQLPDILDALISALQFQQRTATGSTLGTNVRDAANFGIWSLARRYTTAELSPVKANILHSSDDQRSNMSVVQLLAIQLILSACLDPAGNIRRGSSAAFQELVGRHPDQIYEGIALVQVVDYQAVSLRHRAMVDVASKAAAMHNMYWSNLLSGLLGWRGLGSADVSSRASAAESISQLSRMSHVCERLDVLGMIGRLLSDCSAKDVEQLHGLTLAAAYMLDGSQKTTFGAPDELKNLDIISMWKYFAPLRASIQDFHPRLLKSELPAALGLFTTALCDATQRILGETLLTEQLPFDVLDIVTDRLLARHEETILQIVPGLALSTYRLAKAAGTSLPCLEPHHLAQKLAADSTKSTLTSAGRAMALGVLSSSYTDDGAIDRQEKMSVVSLCSLMSSKTVDWRVICARALQLAVNSALHTATLDAATALSICSAIHRGLNDYTIDERGDIGSLVRLQSITCTSTILRHPAFKIHLDPLQLLSNDIHRLSLEKLDRVRLSAAQCRAAHLDLRLNITDIPSVSSKMYFRAALLSLTNLSTPSTTTHALLTGIISSAGFSAESLLQSSRHVLATLLSATSPQHFESLLTTYTTILADLLTSPSTSISIHPALCLLSYILSTLLPHFPHLTGPDSKFKWRTLLSTVQKAHHKSTDLPRLMAAVGVYCAMAEVGVVRGEVLKKLVGMLRTNPFPRVRMAVAEVLWVVTGQEVLLDVDWSKGVKEQKGMVEELARRLGV</sequence>
<dbReference type="InterPro" id="IPR011989">
    <property type="entry name" value="ARM-like"/>
</dbReference>
<evidence type="ECO:0000313" key="5">
    <source>
        <dbReference type="EMBL" id="KJX96503.1"/>
    </source>
</evidence>
<dbReference type="PANTHER" id="PTHR12658">
    <property type="entry name" value="BETA-TUBULIN COFACTOR D"/>
    <property type="match status" value="1"/>
</dbReference>
<dbReference type="GO" id="GO:0007023">
    <property type="term" value="P:post-chaperonin tubulin folding pathway"/>
    <property type="evidence" value="ECO:0007669"/>
    <property type="project" value="InterPro"/>
</dbReference>
<evidence type="ECO:0000259" key="3">
    <source>
        <dbReference type="Pfam" id="PF12612"/>
    </source>
</evidence>
<dbReference type="Pfam" id="PF23579">
    <property type="entry name" value="ARM_TBCD"/>
    <property type="match status" value="1"/>
</dbReference>
<dbReference type="EMBL" id="LAFY01000610">
    <property type="protein sequence ID" value="KJX96503.1"/>
    <property type="molecule type" value="Genomic_DNA"/>
</dbReference>
<dbReference type="GO" id="GO:0007021">
    <property type="term" value="P:tubulin complex assembly"/>
    <property type="evidence" value="ECO:0007669"/>
    <property type="project" value="InterPro"/>
</dbReference>
<dbReference type="GO" id="GO:0000226">
    <property type="term" value="P:microtubule cytoskeleton organization"/>
    <property type="evidence" value="ECO:0007669"/>
    <property type="project" value="TreeGrafter"/>
</dbReference>
<dbReference type="Proteomes" id="UP000033647">
    <property type="component" value="Unassembled WGS sequence"/>
</dbReference>
<evidence type="ECO:0000259" key="4">
    <source>
        <dbReference type="Pfam" id="PF25767"/>
    </source>
</evidence>
<name>A0A0F4GGV8_9PEZI</name>
<gene>
    <name evidence="5" type="ORF">TI39_contig618g00009</name>
</gene>
<dbReference type="Pfam" id="PF25767">
    <property type="entry name" value="ARM_TBCD_2nd"/>
    <property type="match status" value="1"/>
</dbReference>
<feature type="domain" description="Tubulin-folding cofactor D ARM repeats" evidence="4">
    <location>
        <begin position="344"/>
        <end position="548"/>
    </location>
</feature>
<feature type="domain" description="Tubulin-folding cofactor D C-terminal" evidence="3">
    <location>
        <begin position="917"/>
        <end position="1087"/>
    </location>
</feature>
<dbReference type="OrthoDB" id="10253476at2759"/>
<feature type="repeat" description="HEAT" evidence="2">
    <location>
        <begin position="351"/>
        <end position="388"/>
    </location>
</feature>
<keyword evidence="6" id="KW-1185">Reference proteome</keyword>
<dbReference type="InterPro" id="IPR021133">
    <property type="entry name" value="HEAT_type_2"/>
</dbReference>
<dbReference type="SUPFAM" id="SSF48371">
    <property type="entry name" value="ARM repeat"/>
    <property type="match status" value="1"/>
</dbReference>
<dbReference type="PANTHER" id="PTHR12658:SF0">
    <property type="entry name" value="TUBULIN-SPECIFIC CHAPERONE D"/>
    <property type="match status" value="1"/>
</dbReference>